<accession>A0A838CPD5</accession>
<name>A0A838CPD5_9BACI</name>
<evidence type="ECO:0000313" key="2">
    <source>
        <dbReference type="Proteomes" id="UP000571017"/>
    </source>
</evidence>
<dbReference type="EMBL" id="JACEFG010000001">
    <property type="protein sequence ID" value="MBA2173753.1"/>
    <property type="molecule type" value="Genomic_DNA"/>
</dbReference>
<dbReference type="PROSITE" id="PS51257">
    <property type="entry name" value="PROKAR_LIPOPROTEIN"/>
    <property type="match status" value="1"/>
</dbReference>
<comment type="caution">
    <text evidence="1">The sequence shown here is derived from an EMBL/GenBank/DDBJ whole genome shotgun (WGS) entry which is preliminary data.</text>
</comment>
<protein>
    <submittedName>
        <fullName evidence="1">Uncharacterized protein</fullName>
    </submittedName>
</protein>
<proteinExistence type="predicted"/>
<keyword evidence="2" id="KW-1185">Reference proteome</keyword>
<dbReference type="Proteomes" id="UP000571017">
    <property type="component" value="Unassembled WGS sequence"/>
</dbReference>
<reference evidence="1 2" key="1">
    <citation type="journal article" date="2004" name="Extremophiles">
        <title>Halobacillus locisalis sp. nov., a halophilic bacterium isolated from a marine solar saltern of the Yellow Sea in Korea.</title>
        <authorList>
            <person name="Yoon J.H."/>
            <person name="Kang K.H."/>
            <person name="Oh T.K."/>
            <person name="Park Y.H."/>
        </authorList>
    </citation>
    <scope>NUCLEOTIDE SEQUENCE [LARGE SCALE GENOMIC DNA]</scope>
    <source>
        <strain evidence="1 2">KCTC 3788</strain>
    </source>
</reference>
<sequence>MKPELLVKLFVTALLLLTVGCQQDKEDTKTKTIEDFLASKADVTEVEMHVNDYEFAASERAVLKTEQRLGEFLSMVNGLEIVEVDQEEDSELIEEMESYRNDKQSLIAYLEHKESKHVSTIELSKSGLGLFVVFEENGQGKPYHIVNSKGDRYEEMLSFFDSVLEDVPVITKPVDSVTILKRQENEGRIQSVVNVTRDNVPIIIDDRKVEATFGVSATFLVLENEEGTIVTEPQEFTIQPDGDQLIWKQSGWRNIESERNTYLQIVTLENSFVPYSTEVIITITVKSEDSIELDVIY</sequence>
<evidence type="ECO:0000313" key="1">
    <source>
        <dbReference type="EMBL" id="MBA2173753.1"/>
    </source>
</evidence>
<dbReference type="RefSeq" id="WP_181470792.1">
    <property type="nucleotide sequence ID" value="NZ_JACEFG010000001.1"/>
</dbReference>
<gene>
    <name evidence="1" type="ORF">H0266_02460</name>
</gene>
<organism evidence="1 2">
    <name type="scientific">Halobacillus locisalis</name>
    <dbReference type="NCBI Taxonomy" id="220753"/>
    <lineage>
        <taxon>Bacteria</taxon>
        <taxon>Bacillati</taxon>
        <taxon>Bacillota</taxon>
        <taxon>Bacilli</taxon>
        <taxon>Bacillales</taxon>
        <taxon>Bacillaceae</taxon>
        <taxon>Halobacillus</taxon>
    </lineage>
</organism>
<dbReference type="AlphaFoldDB" id="A0A838CPD5"/>